<dbReference type="Gene3D" id="3.90.79.10">
    <property type="entry name" value="Nucleoside Triphosphate Pyrophosphohydrolase"/>
    <property type="match status" value="1"/>
</dbReference>
<feature type="domain" description="Nudix hydrolase" evidence="2">
    <location>
        <begin position="15"/>
        <end position="143"/>
    </location>
</feature>
<dbReference type="GO" id="GO:0004081">
    <property type="term" value="F:bis(5'-nucleosyl)-tetraphosphatase (asymmetrical) activity"/>
    <property type="evidence" value="ECO:0007669"/>
    <property type="project" value="TreeGrafter"/>
</dbReference>
<dbReference type="InterPro" id="IPR020084">
    <property type="entry name" value="NUDIX_hydrolase_CS"/>
</dbReference>
<keyword evidence="1" id="KW-0378">Hydrolase</keyword>
<dbReference type="InterPro" id="IPR051325">
    <property type="entry name" value="Nudix_hydrolase_domain"/>
</dbReference>
<dbReference type="CDD" id="cd04684">
    <property type="entry name" value="NUDIX_Hydrolase"/>
    <property type="match status" value="1"/>
</dbReference>
<accession>A0A1L8RGV1</accession>
<reference evidence="3 4" key="1">
    <citation type="submission" date="2014-12" db="EMBL/GenBank/DDBJ databases">
        <title>Draft genome sequences of 29 type strains of Enterococci.</title>
        <authorList>
            <person name="Zhong Z."/>
            <person name="Sun Z."/>
            <person name="Liu W."/>
            <person name="Zhang W."/>
            <person name="Zhang H."/>
        </authorList>
    </citation>
    <scope>NUCLEOTIDE SEQUENCE [LARGE SCALE GENOMIC DNA]</scope>
    <source>
        <strain evidence="3 4">DSM 17029</strain>
    </source>
</reference>
<dbReference type="Pfam" id="PF00293">
    <property type="entry name" value="NUDIX"/>
    <property type="match status" value="1"/>
</dbReference>
<name>A0A1L8RGV1_9ENTE</name>
<evidence type="ECO:0000313" key="4">
    <source>
        <dbReference type="Proteomes" id="UP000181884"/>
    </source>
</evidence>
<evidence type="ECO:0000313" key="3">
    <source>
        <dbReference type="EMBL" id="OJG18967.1"/>
    </source>
</evidence>
<dbReference type="PROSITE" id="PS51462">
    <property type="entry name" value="NUDIX"/>
    <property type="match status" value="1"/>
</dbReference>
<dbReference type="GO" id="GO:0006754">
    <property type="term" value="P:ATP biosynthetic process"/>
    <property type="evidence" value="ECO:0007669"/>
    <property type="project" value="TreeGrafter"/>
</dbReference>
<gene>
    <name evidence="3" type="ORF">RU97_GL001585</name>
</gene>
<dbReference type="STRING" id="214095.RU97_GL001585"/>
<dbReference type="GO" id="GO:0006167">
    <property type="term" value="P:AMP biosynthetic process"/>
    <property type="evidence" value="ECO:0007669"/>
    <property type="project" value="TreeGrafter"/>
</dbReference>
<dbReference type="PANTHER" id="PTHR21340">
    <property type="entry name" value="DIADENOSINE 5,5-P1,P4-TETRAPHOSPHATE PYROPHOSPHOHYDROLASE MUTT"/>
    <property type="match status" value="1"/>
</dbReference>
<dbReference type="RefSeq" id="WP_067393045.1">
    <property type="nucleotide sequence ID" value="NZ_JXKH01000003.1"/>
</dbReference>
<dbReference type="Proteomes" id="UP000181884">
    <property type="component" value="Unassembled WGS sequence"/>
</dbReference>
<evidence type="ECO:0000259" key="2">
    <source>
        <dbReference type="PROSITE" id="PS51462"/>
    </source>
</evidence>
<dbReference type="EMBL" id="JXKH01000003">
    <property type="protein sequence ID" value="OJG18967.1"/>
    <property type="molecule type" value="Genomic_DNA"/>
</dbReference>
<organism evidence="3 4">
    <name type="scientific">Enterococcus canis</name>
    <dbReference type="NCBI Taxonomy" id="214095"/>
    <lineage>
        <taxon>Bacteria</taxon>
        <taxon>Bacillati</taxon>
        <taxon>Bacillota</taxon>
        <taxon>Bacilli</taxon>
        <taxon>Lactobacillales</taxon>
        <taxon>Enterococcaceae</taxon>
        <taxon>Enterococcus</taxon>
    </lineage>
</organism>
<dbReference type="InterPro" id="IPR000086">
    <property type="entry name" value="NUDIX_hydrolase_dom"/>
</dbReference>
<dbReference type="InterPro" id="IPR015797">
    <property type="entry name" value="NUDIX_hydrolase-like_dom_sf"/>
</dbReference>
<dbReference type="PROSITE" id="PS00893">
    <property type="entry name" value="NUDIX_BOX"/>
    <property type="match status" value="1"/>
</dbReference>
<sequence>MKPIFGQPEAGKTYKTRKGVYTVISREDQIVIVEAPNGACFLPGGEIEGNETHAEALAREMLEELGFVIEIGAYLGEAADYFYSRFRDTYFYNPGYFYIADSWQSVAEPLEKTNKIHWVSVKEALVRLKRGSHRWAVLQWIEKNR</sequence>
<dbReference type="PANTHER" id="PTHR21340:SF0">
    <property type="entry name" value="BIS(5'-NUCLEOSYL)-TETRAPHOSPHATASE [ASYMMETRICAL]"/>
    <property type="match status" value="1"/>
</dbReference>
<protein>
    <submittedName>
        <fullName evidence="3">MutT/nudix family protein</fullName>
    </submittedName>
</protein>
<proteinExistence type="predicted"/>
<evidence type="ECO:0000256" key="1">
    <source>
        <dbReference type="ARBA" id="ARBA00022801"/>
    </source>
</evidence>
<keyword evidence="4" id="KW-1185">Reference proteome</keyword>
<dbReference type="AlphaFoldDB" id="A0A1L8RGV1"/>
<comment type="caution">
    <text evidence="3">The sequence shown here is derived from an EMBL/GenBank/DDBJ whole genome shotgun (WGS) entry which is preliminary data.</text>
</comment>
<dbReference type="SUPFAM" id="SSF55811">
    <property type="entry name" value="Nudix"/>
    <property type="match status" value="1"/>
</dbReference>